<proteinExistence type="predicted"/>
<feature type="transmembrane region" description="Helical" evidence="4">
    <location>
        <begin position="639"/>
        <end position="664"/>
    </location>
</feature>
<feature type="transmembrane region" description="Helical" evidence="4">
    <location>
        <begin position="743"/>
        <end position="762"/>
    </location>
</feature>
<dbReference type="PANTHER" id="PTHR23076">
    <property type="entry name" value="METALLOPROTEASE M41 FTSH"/>
    <property type="match status" value="1"/>
</dbReference>
<comment type="caution">
    <text evidence="6">The sequence shown here is derived from an EMBL/GenBank/DDBJ whole genome shotgun (WGS) entry which is preliminary data.</text>
</comment>
<dbReference type="GO" id="GO:0004222">
    <property type="term" value="F:metalloendopeptidase activity"/>
    <property type="evidence" value="ECO:0007669"/>
    <property type="project" value="InterPro"/>
</dbReference>
<keyword evidence="4" id="KW-0472">Membrane</keyword>
<reference evidence="6" key="1">
    <citation type="submission" date="2020-06" db="EMBL/GenBank/DDBJ databases">
        <authorList>
            <person name="Li T."/>
            <person name="Hu X."/>
            <person name="Zhang T."/>
            <person name="Song X."/>
            <person name="Zhang H."/>
            <person name="Dai N."/>
            <person name="Sheng W."/>
            <person name="Hou X."/>
            <person name="Wei L."/>
        </authorList>
    </citation>
    <scope>NUCLEOTIDE SEQUENCE</scope>
    <source>
        <strain evidence="6">G01</strain>
        <tissue evidence="6">Leaf</tissue>
    </source>
</reference>
<keyword evidence="6" id="KW-0645">Protease</keyword>
<evidence type="ECO:0000256" key="1">
    <source>
        <dbReference type="ARBA" id="ARBA00022946"/>
    </source>
</evidence>
<dbReference type="InterPro" id="IPR027417">
    <property type="entry name" value="P-loop_NTPase"/>
</dbReference>
<dbReference type="GO" id="GO:0006508">
    <property type="term" value="P:proteolysis"/>
    <property type="evidence" value="ECO:0007669"/>
    <property type="project" value="InterPro"/>
</dbReference>
<evidence type="ECO:0000256" key="3">
    <source>
        <dbReference type="SAM" id="MobiDB-lite"/>
    </source>
</evidence>
<dbReference type="InterPro" id="IPR003593">
    <property type="entry name" value="AAA+_ATPase"/>
</dbReference>
<dbReference type="GO" id="GO:0016887">
    <property type="term" value="F:ATP hydrolysis activity"/>
    <property type="evidence" value="ECO:0007669"/>
    <property type="project" value="InterPro"/>
</dbReference>
<accession>A0AAW2IYA2</accession>
<dbReference type="EMBL" id="JACGWK010001492">
    <property type="protein sequence ID" value="KAL0287384.1"/>
    <property type="molecule type" value="Genomic_DNA"/>
</dbReference>
<evidence type="ECO:0000259" key="5">
    <source>
        <dbReference type="SMART" id="SM00382"/>
    </source>
</evidence>
<name>A0AAW2IYA2_9LAMI</name>
<dbReference type="GO" id="GO:0009535">
    <property type="term" value="C:chloroplast thylakoid membrane"/>
    <property type="evidence" value="ECO:0007669"/>
    <property type="project" value="TreeGrafter"/>
</dbReference>
<dbReference type="FunFam" id="3.40.50.300:FF:001891">
    <property type="entry name" value="ATP-dependent zinc metalloprotease FtsH 3"/>
    <property type="match status" value="1"/>
</dbReference>
<dbReference type="PANTHER" id="PTHR23076:SF58">
    <property type="entry name" value="INACTIVE ATP-DEPENDENT ZINC METALLOPROTEASE FTSHI 5, CHLOROPLASTIC-RELATED"/>
    <property type="match status" value="1"/>
</dbReference>
<dbReference type="Pfam" id="PF00004">
    <property type="entry name" value="AAA"/>
    <property type="match status" value="1"/>
</dbReference>
<organism evidence="6">
    <name type="scientific">Sesamum angustifolium</name>
    <dbReference type="NCBI Taxonomy" id="2727405"/>
    <lineage>
        <taxon>Eukaryota</taxon>
        <taxon>Viridiplantae</taxon>
        <taxon>Streptophyta</taxon>
        <taxon>Embryophyta</taxon>
        <taxon>Tracheophyta</taxon>
        <taxon>Spermatophyta</taxon>
        <taxon>Magnoliopsida</taxon>
        <taxon>eudicotyledons</taxon>
        <taxon>Gunneridae</taxon>
        <taxon>Pentapetalae</taxon>
        <taxon>asterids</taxon>
        <taxon>lamiids</taxon>
        <taxon>Lamiales</taxon>
        <taxon>Pedaliaceae</taxon>
        <taxon>Sesamum</taxon>
    </lineage>
</organism>
<dbReference type="InterPro" id="IPR000642">
    <property type="entry name" value="Peptidase_M41"/>
</dbReference>
<gene>
    <name evidence="6" type="ORF">Sangu_2695900</name>
</gene>
<dbReference type="Gene3D" id="3.40.50.300">
    <property type="entry name" value="P-loop containing nucleotide triphosphate hydrolases"/>
    <property type="match status" value="1"/>
</dbReference>
<evidence type="ECO:0000256" key="2">
    <source>
        <dbReference type="SAM" id="Coils"/>
    </source>
</evidence>
<feature type="coiled-coil region" evidence="2">
    <location>
        <begin position="261"/>
        <end position="352"/>
    </location>
</feature>
<keyword evidence="4" id="KW-1133">Transmembrane helix</keyword>
<feature type="transmembrane region" description="Helical" evidence="4">
    <location>
        <begin position="181"/>
        <end position="199"/>
    </location>
</feature>
<keyword evidence="6" id="KW-0482">Metalloprotease</keyword>
<dbReference type="SUPFAM" id="SSF52540">
    <property type="entry name" value="P-loop containing nucleoside triphosphate hydrolases"/>
    <property type="match status" value="1"/>
</dbReference>
<evidence type="ECO:0000313" key="6">
    <source>
        <dbReference type="EMBL" id="KAL0287384.1"/>
    </source>
</evidence>
<dbReference type="Pfam" id="PF01434">
    <property type="entry name" value="Peptidase_M41"/>
    <property type="match status" value="1"/>
</dbReference>
<evidence type="ECO:0000256" key="4">
    <source>
        <dbReference type="SAM" id="Phobius"/>
    </source>
</evidence>
<dbReference type="GO" id="GO:0004176">
    <property type="term" value="F:ATP-dependent peptidase activity"/>
    <property type="evidence" value="ECO:0007669"/>
    <property type="project" value="InterPro"/>
</dbReference>
<protein>
    <submittedName>
        <fullName evidence="6">Inactive ATP-dependent zinc metalloprotease FTSHI 5, chloroplastic</fullName>
    </submittedName>
</protein>
<dbReference type="GO" id="GO:0005524">
    <property type="term" value="F:ATP binding"/>
    <property type="evidence" value="ECO:0007669"/>
    <property type="project" value="InterPro"/>
</dbReference>
<dbReference type="SUPFAM" id="SSF140990">
    <property type="entry name" value="FtsH protease domain-like"/>
    <property type="match status" value="1"/>
</dbReference>
<dbReference type="SMART" id="SM00382">
    <property type="entry name" value="AAA"/>
    <property type="match status" value="1"/>
</dbReference>
<keyword evidence="4" id="KW-0812">Transmembrane</keyword>
<dbReference type="InterPro" id="IPR037219">
    <property type="entry name" value="Peptidase_M41-like"/>
</dbReference>
<feature type="compositionally biased region" description="Polar residues" evidence="3">
    <location>
        <begin position="56"/>
        <end position="72"/>
    </location>
</feature>
<feature type="compositionally biased region" description="Basic and acidic residues" evidence="3">
    <location>
        <begin position="45"/>
        <end position="55"/>
    </location>
</feature>
<dbReference type="InterPro" id="IPR003959">
    <property type="entry name" value="ATPase_AAA_core"/>
</dbReference>
<sequence>MRLKKAVTKVELRGKSCVGRRPYSRHKNSGKATTQQRIYGEELADDHRSEQRESSPKTTGTLAANKGKNASQRLREAAGTGGASGMSLTSINAGTPILFNFPLHNCAKPKPKSIPFPRNSSFFVKSFSPLHPLRVPAGAAALRVVRCSVDDNKVDNRPRIIFNDLKQCNDEHNALAVARPIAYALFCVVIGFFCPVFGFRKPALAAVAAAPPAAASELVLGGESEEKGHEYSRYTRRLLEDVSRVLRLIEEGKNAGKEDFATNVEEGLNQVKMTKRALQEEIMNGLHAEFETLKREKEELMDRSEKILDKVSKALREEENLLRIGKGGGDRIERLRDERMSWENKYNDILERIWDIEDLIAWKETMAFSIGVRELLFIERECEALVEDFLREMRRPKIQSASGPSFTKLSKGEIRKELQDAHRQLQEQIILPSVVVNGDMESLSGQDSTDFALRIQKALGDSREMQKNLESQIRKTMKKHGEERRFIAITPPDEVVKGYPDIEMKWKFGRKEVVSGKAASLHLLHGWKKWRDDVKMDLKKSFLEDPELGKKYVAERQERILWDRDRVASRTWYNEQQNRWELDPLAVPYAISKKLVENARIRHDWAAMYVTLKGNDEEYFVDVKELEMLFEDFGGFDALYLRMLAAGIPTSVQLIALLNCGGVILFRMQKNGPLKRYENINDDIMVMIVFPLVEFVIPYQVRMRLGMAWPEYADVSVGSTWYLKWQSEAETKFKSRKRDGFRWHFLFLVRTAIYGYVLFHVFRFLRRKVPRVLGFGPLRRNPNLRKLRRVKAYLRYRRKKIKRRKKDGVDPISTAFEHMKRIKNPPIRLKDFASVESMREEINEVVAFLQNPNAFQEMGARAPRGVLIVGERGTGKTSLALAIAAEARVPVVEVKAQQLEAGLWVGQSASNVRELFQTARDLAPVIILVEDFELFAGVRGKFIHTKKQDHEAFINQLLVELDGFEKQDGVVLMATTRSLKQIDEALRRPGRMDRIFQLQQPTQAEREKILHLAAKETMDEDLIDFVDWRTVAEKTAHLRAMELKCVPLSLEGSAFRTKFVDTDELMSYCSWFATFSPIVPKWVRKTKVSKKISKMLVNHLGLTLTKEDLQNVVDLMEPYGQISNGIELLSPPLDGPLKEFLVLILFTCTADGQQTPCSSSVSDRLKWTRETKFPHAVWAAGRGLMALLLPNFDVVDNLWLESSSWEGIGCTKITKTRNGATVNGNVETRAYLEKKLVFCFGSYVASQLLLPFGEENILSSSELKEAQEIATRMVVQYGWGPDDSPTIYHHGNAVTALSMGDNFEYEMAAKVERKLPAESRSLKIYNLAYDKARMLLQKNYLALERIVEELLEYEILTGKDLERIVAENGGIREKEPFFLSSAGYEEV</sequence>
<keyword evidence="6" id="KW-0378">Hydrolase</keyword>
<feature type="domain" description="AAA+ ATPase" evidence="5">
    <location>
        <begin position="862"/>
        <end position="1002"/>
    </location>
</feature>
<dbReference type="Gene3D" id="1.20.58.760">
    <property type="entry name" value="Peptidase M41"/>
    <property type="match status" value="1"/>
</dbReference>
<reference evidence="6" key="2">
    <citation type="journal article" date="2024" name="Plant">
        <title>Genomic evolution and insights into agronomic trait innovations of Sesamum species.</title>
        <authorList>
            <person name="Miao H."/>
            <person name="Wang L."/>
            <person name="Qu L."/>
            <person name="Liu H."/>
            <person name="Sun Y."/>
            <person name="Le M."/>
            <person name="Wang Q."/>
            <person name="Wei S."/>
            <person name="Zheng Y."/>
            <person name="Lin W."/>
            <person name="Duan Y."/>
            <person name="Cao H."/>
            <person name="Xiong S."/>
            <person name="Wang X."/>
            <person name="Wei L."/>
            <person name="Li C."/>
            <person name="Ma Q."/>
            <person name="Ju M."/>
            <person name="Zhao R."/>
            <person name="Li G."/>
            <person name="Mu C."/>
            <person name="Tian Q."/>
            <person name="Mei H."/>
            <person name="Zhang T."/>
            <person name="Gao T."/>
            <person name="Zhang H."/>
        </authorList>
    </citation>
    <scope>NUCLEOTIDE SEQUENCE</scope>
    <source>
        <strain evidence="6">G01</strain>
    </source>
</reference>
<keyword evidence="1" id="KW-0809">Transit peptide</keyword>
<keyword evidence="2" id="KW-0175">Coiled coil</keyword>
<feature type="region of interest" description="Disordered" evidence="3">
    <location>
        <begin position="1"/>
        <end position="85"/>
    </location>
</feature>